<dbReference type="RefSeq" id="WP_378318984.1">
    <property type="nucleotide sequence ID" value="NZ_JBHUHY010000003.1"/>
</dbReference>
<keyword evidence="3" id="KW-1185">Reference proteome</keyword>
<dbReference type="EMBL" id="JBHUHY010000003">
    <property type="protein sequence ID" value="MFD2185998.1"/>
    <property type="molecule type" value="Genomic_DNA"/>
</dbReference>
<evidence type="ECO:0000313" key="2">
    <source>
        <dbReference type="EMBL" id="MFD2185998.1"/>
    </source>
</evidence>
<dbReference type="Pfam" id="PF13648">
    <property type="entry name" value="Lipocalin_4"/>
    <property type="match status" value="1"/>
</dbReference>
<evidence type="ECO:0000259" key="1">
    <source>
        <dbReference type="Pfam" id="PF13648"/>
    </source>
</evidence>
<reference evidence="3" key="1">
    <citation type="journal article" date="2019" name="Int. J. Syst. Evol. Microbiol.">
        <title>The Global Catalogue of Microorganisms (GCM) 10K type strain sequencing project: providing services to taxonomists for standard genome sequencing and annotation.</title>
        <authorList>
            <consortium name="The Broad Institute Genomics Platform"/>
            <consortium name="The Broad Institute Genome Sequencing Center for Infectious Disease"/>
            <person name="Wu L."/>
            <person name="Ma J."/>
        </authorList>
    </citation>
    <scope>NUCLEOTIDE SEQUENCE [LARGE SCALE GENOMIC DNA]</scope>
    <source>
        <strain evidence="3">DT92</strain>
    </source>
</reference>
<dbReference type="InterPro" id="IPR024311">
    <property type="entry name" value="Lipocalin-like"/>
</dbReference>
<evidence type="ECO:0000313" key="3">
    <source>
        <dbReference type="Proteomes" id="UP001597344"/>
    </source>
</evidence>
<organism evidence="2 3">
    <name type="scientific">Aquimarina celericrescens</name>
    <dbReference type="NCBI Taxonomy" id="1964542"/>
    <lineage>
        <taxon>Bacteria</taxon>
        <taxon>Pseudomonadati</taxon>
        <taxon>Bacteroidota</taxon>
        <taxon>Flavobacteriia</taxon>
        <taxon>Flavobacteriales</taxon>
        <taxon>Flavobacteriaceae</taxon>
        <taxon>Aquimarina</taxon>
    </lineage>
</organism>
<proteinExistence type="predicted"/>
<dbReference type="Proteomes" id="UP001597344">
    <property type="component" value="Unassembled WGS sequence"/>
</dbReference>
<accession>A0ABW5ASP4</accession>
<protein>
    <submittedName>
        <fullName evidence="2">Lipocalin family protein</fullName>
    </submittedName>
</protein>
<name>A0ABW5ASP4_9FLAO</name>
<comment type="caution">
    <text evidence="2">The sequence shown here is derived from an EMBL/GenBank/DDBJ whole genome shotgun (WGS) entry which is preliminary data.</text>
</comment>
<sequence length="150" mass="16936">MKKLSYFPLIIIIIIHLVSCSSDDSPDNSADQSLILGKWQLVKVTRSTGEITLSDCRKEETLTFSDNGNIENYYVDNDPCDYSTITFQYSVNGSELTFSIPGEGDNGGTYILKSRMLSLTENKLEFQSFNDNEIGDFPDSQKETQEYTKI</sequence>
<gene>
    <name evidence="2" type="ORF">ACFSJT_04285</name>
</gene>
<feature type="domain" description="Lipocalin-like" evidence="1">
    <location>
        <begin position="35"/>
        <end position="126"/>
    </location>
</feature>